<evidence type="ECO:0000256" key="1">
    <source>
        <dbReference type="ARBA" id="ARBA00022884"/>
    </source>
</evidence>
<dbReference type="Gene3D" id="3.30.110.60">
    <property type="entry name" value="YhbY-like"/>
    <property type="match status" value="1"/>
</dbReference>
<sequence length="98" mass="10612">MKLTGSQIRQLRSMCNQLKPTVSIGKAGVEAVVASTEEDLEAHELVKCTVQGTSGLDAREAADALAELTGATVVQVIGHKFSIYRETSRKDVEKIKLR</sequence>
<dbReference type="InterPro" id="IPR001890">
    <property type="entry name" value="RNA-binding_CRM"/>
</dbReference>
<proteinExistence type="predicted"/>
<dbReference type="GO" id="GO:0003723">
    <property type="term" value="F:RNA binding"/>
    <property type="evidence" value="ECO:0007669"/>
    <property type="project" value="UniProtKB-UniRule"/>
</dbReference>
<evidence type="ECO:0000313" key="4">
    <source>
        <dbReference type="EMBL" id="SDC59124.1"/>
    </source>
</evidence>
<keyword evidence="5" id="KW-1185">Reference proteome</keyword>
<evidence type="ECO:0000256" key="2">
    <source>
        <dbReference type="PROSITE-ProRule" id="PRU00626"/>
    </source>
</evidence>
<dbReference type="Pfam" id="PF01985">
    <property type="entry name" value="CRS1_YhbY"/>
    <property type="match status" value="1"/>
</dbReference>
<dbReference type="PANTHER" id="PTHR40065">
    <property type="entry name" value="RNA-BINDING PROTEIN YHBY"/>
    <property type="match status" value="1"/>
</dbReference>
<dbReference type="SMART" id="SM01103">
    <property type="entry name" value="CRS1_YhbY"/>
    <property type="match status" value="1"/>
</dbReference>
<dbReference type="PANTHER" id="PTHR40065:SF3">
    <property type="entry name" value="RNA-BINDING PROTEIN YHBY"/>
    <property type="match status" value="1"/>
</dbReference>
<keyword evidence="1 2" id="KW-0694">RNA-binding</keyword>
<gene>
    <name evidence="4" type="ORF">SAMN04487824_12525</name>
</gene>
<dbReference type="RefSeq" id="WP_090847523.1">
    <property type="nucleotide sequence ID" value="NZ_FMZL01000025.1"/>
</dbReference>
<organism evidence="4 5">
    <name type="scientific">Parafannyhessea umbonata</name>
    <dbReference type="NCBI Taxonomy" id="604330"/>
    <lineage>
        <taxon>Bacteria</taxon>
        <taxon>Bacillati</taxon>
        <taxon>Actinomycetota</taxon>
        <taxon>Coriobacteriia</taxon>
        <taxon>Coriobacteriales</taxon>
        <taxon>Atopobiaceae</taxon>
        <taxon>Parafannyhessea</taxon>
    </lineage>
</organism>
<evidence type="ECO:0000313" key="5">
    <source>
        <dbReference type="Proteomes" id="UP000198528"/>
    </source>
</evidence>
<evidence type="ECO:0000259" key="3">
    <source>
        <dbReference type="PROSITE" id="PS51295"/>
    </source>
</evidence>
<accession>A0A1G6MV73</accession>
<dbReference type="PROSITE" id="PS51295">
    <property type="entry name" value="CRM"/>
    <property type="match status" value="1"/>
</dbReference>
<dbReference type="STRING" id="604330.SAMN04489857_0053"/>
<dbReference type="AlphaFoldDB" id="A0A1G6MV73"/>
<dbReference type="Proteomes" id="UP000198528">
    <property type="component" value="Unassembled WGS sequence"/>
</dbReference>
<dbReference type="InterPro" id="IPR035920">
    <property type="entry name" value="YhbY-like_sf"/>
</dbReference>
<dbReference type="InterPro" id="IPR051925">
    <property type="entry name" value="RNA-binding_domain"/>
</dbReference>
<feature type="domain" description="CRM" evidence="3">
    <location>
        <begin position="1"/>
        <end position="96"/>
    </location>
</feature>
<dbReference type="SUPFAM" id="SSF75471">
    <property type="entry name" value="YhbY-like"/>
    <property type="match status" value="1"/>
</dbReference>
<dbReference type="EMBL" id="FMZL01000025">
    <property type="protein sequence ID" value="SDC59124.1"/>
    <property type="molecule type" value="Genomic_DNA"/>
</dbReference>
<reference evidence="5" key="1">
    <citation type="submission" date="2016-10" db="EMBL/GenBank/DDBJ databases">
        <authorList>
            <person name="Varghese N."/>
            <person name="Submissions S."/>
        </authorList>
    </citation>
    <scope>NUCLEOTIDE SEQUENCE [LARGE SCALE GENOMIC DNA]</scope>
    <source>
        <strain evidence="5">DSM 22619</strain>
    </source>
</reference>
<protein>
    <submittedName>
        <fullName evidence="4">RNA-binding protein</fullName>
    </submittedName>
</protein>
<name>A0A1G6MV73_9ACTN</name>